<gene>
    <name evidence="2" type="ORF">NCTC11694_07455</name>
</gene>
<proteinExistence type="predicted"/>
<evidence type="ECO:0000313" key="2">
    <source>
        <dbReference type="EMBL" id="STT07831.1"/>
    </source>
</evidence>
<dbReference type="EMBL" id="UGJR01000006">
    <property type="protein sequence ID" value="STT07831.1"/>
    <property type="molecule type" value="Genomic_DNA"/>
</dbReference>
<name>A0A7H4MXL8_9ENTR</name>
<comment type="caution">
    <text evidence="2">The sequence shown here is derived from an EMBL/GenBank/DDBJ whole genome shotgun (WGS) entry which is preliminary data.</text>
</comment>
<feature type="region of interest" description="Disordered" evidence="1">
    <location>
        <begin position="37"/>
        <end position="59"/>
    </location>
</feature>
<dbReference type="AlphaFoldDB" id="A0A7H4MXL8"/>
<accession>A0A7H4MXL8</accession>
<dbReference type="PANTHER" id="PTHR35564:SF3">
    <property type="entry name" value="TYPE VI SECRETION SYSTEM BASEPLATE SUBUNIT TSSG"/>
    <property type="match status" value="1"/>
</dbReference>
<evidence type="ECO:0000313" key="3">
    <source>
        <dbReference type="Proteomes" id="UP000255050"/>
    </source>
</evidence>
<dbReference type="Pfam" id="PF06996">
    <property type="entry name" value="T6SS_TssG"/>
    <property type="match status" value="1"/>
</dbReference>
<dbReference type="InterPro" id="IPR010732">
    <property type="entry name" value="T6SS_TssG-like"/>
</dbReference>
<protein>
    <submittedName>
        <fullName evidence="2">Type VI secretion system protein ImpH</fullName>
    </submittedName>
</protein>
<dbReference type="Proteomes" id="UP000255050">
    <property type="component" value="Unassembled WGS sequence"/>
</dbReference>
<dbReference type="PANTHER" id="PTHR35564">
    <property type="match status" value="1"/>
</dbReference>
<organism evidence="2 3">
    <name type="scientific">Klebsiella michiganensis</name>
    <dbReference type="NCBI Taxonomy" id="1134687"/>
    <lineage>
        <taxon>Bacteria</taxon>
        <taxon>Pseudomonadati</taxon>
        <taxon>Pseudomonadota</taxon>
        <taxon>Gammaproteobacteria</taxon>
        <taxon>Enterobacterales</taxon>
        <taxon>Enterobacteriaceae</taxon>
        <taxon>Klebsiella/Raoultella group</taxon>
        <taxon>Klebsiella</taxon>
    </lineage>
</organism>
<evidence type="ECO:0000256" key="1">
    <source>
        <dbReference type="SAM" id="MobiDB-lite"/>
    </source>
</evidence>
<reference evidence="2 3" key="1">
    <citation type="submission" date="2018-06" db="EMBL/GenBank/DDBJ databases">
        <authorList>
            <consortium name="Pathogen Informatics"/>
            <person name="Doyle S."/>
        </authorList>
    </citation>
    <scope>NUCLEOTIDE SEQUENCE [LARGE SCALE GENOMIC DNA]</scope>
    <source>
        <strain evidence="2 3">NCTC11694</strain>
    </source>
</reference>
<sequence>MGREAQPPHSWLSPRLAADLHRMNFYRFCQLLEKRNPDRPLMGSTSHPADDPVRFAPHPGMGFPGSELKAVEYDKDDDSRPPRIRTTFMGMYGVDSPCRQPISMTSLSAVKGMTRCRAFWIFSATVS</sequence>